<dbReference type="RefSeq" id="WP_140593632.1">
    <property type="nucleotide sequence ID" value="NZ_VFWZ01000003.1"/>
</dbReference>
<evidence type="ECO:0000313" key="3">
    <source>
        <dbReference type="Proteomes" id="UP000315540"/>
    </source>
</evidence>
<keyword evidence="1" id="KW-0472">Membrane</keyword>
<evidence type="ECO:0000256" key="1">
    <source>
        <dbReference type="SAM" id="Phobius"/>
    </source>
</evidence>
<dbReference type="OrthoDB" id="1162709at2"/>
<keyword evidence="3" id="KW-1185">Reference proteome</keyword>
<dbReference type="EMBL" id="VFWZ01000003">
    <property type="protein sequence ID" value="TPN86200.1"/>
    <property type="molecule type" value="Genomic_DNA"/>
</dbReference>
<comment type="caution">
    <text evidence="2">The sequence shown here is derived from an EMBL/GenBank/DDBJ whole genome shotgun (WGS) entry which is preliminary data.</text>
</comment>
<sequence length="126" mass="14469">MKGINISNILQIVALLFLIIIGYMIFDSGSQWKFIKSELEKTRQQLELSKDTLAKTKANLKLSMEDLNKMNLQKNIIKGERDSLLLHFKRKNAKDWESLQGIKDSISDITIELNTNRSLLDSLFGL</sequence>
<keyword evidence="1" id="KW-0812">Transmembrane</keyword>
<dbReference type="Proteomes" id="UP000315540">
    <property type="component" value="Unassembled WGS sequence"/>
</dbReference>
<keyword evidence="1" id="KW-1133">Transmembrane helix</keyword>
<organism evidence="2 3">
    <name type="scientific">Aquimarina algicola</name>
    <dbReference type="NCBI Taxonomy" id="2589995"/>
    <lineage>
        <taxon>Bacteria</taxon>
        <taxon>Pseudomonadati</taxon>
        <taxon>Bacteroidota</taxon>
        <taxon>Flavobacteriia</taxon>
        <taxon>Flavobacteriales</taxon>
        <taxon>Flavobacteriaceae</taxon>
        <taxon>Aquimarina</taxon>
    </lineage>
</organism>
<dbReference type="AlphaFoldDB" id="A0A504JI88"/>
<feature type="transmembrane region" description="Helical" evidence="1">
    <location>
        <begin position="6"/>
        <end position="26"/>
    </location>
</feature>
<name>A0A504JI88_9FLAO</name>
<evidence type="ECO:0000313" key="2">
    <source>
        <dbReference type="EMBL" id="TPN86200.1"/>
    </source>
</evidence>
<reference evidence="2 3" key="1">
    <citation type="submission" date="2019-06" db="EMBL/GenBank/DDBJ databases">
        <authorList>
            <person name="Meng X."/>
        </authorList>
    </citation>
    <scope>NUCLEOTIDE SEQUENCE [LARGE SCALE GENOMIC DNA]</scope>
    <source>
        <strain evidence="2 3">M625</strain>
    </source>
</reference>
<accession>A0A504JI88</accession>
<gene>
    <name evidence="2" type="ORF">FHK87_13095</name>
</gene>
<proteinExistence type="predicted"/>
<protein>
    <submittedName>
        <fullName evidence="2">Uncharacterized protein</fullName>
    </submittedName>
</protein>